<dbReference type="InterPro" id="IPR037401">
    <property type="entry name" value="SnoaL-like"/>
</dbReference>
<protein>
    <submittedName>
        <fullName evidence="2">Protein with SnoaL 3 domain, NTF 2 superfamily</fullName>
    </submittedName>
</protein>
<reference evidence="3" key="1">
    <citation type="submission" date="2018-08" db="EMBL/GenBank/DDBJ databases">
        <authorList>
            <person name="Zhang J."/>
            <person name="Du Z.-J."/>
        </authorList>
    </citation>
    <scope>NUCLEOTIDE SEQUENCE [LARGE SCALE GENOMIC DNA]</scope>
    <source>
        <strain evidence="3">KCTC 52655</strain>
    </source>
</reference>
<evidence type="ECO:0000313" key="3">
    <source>
        <dbReference type="Proteomes" id="UP000256561"/>
    </source>
</evidence>
<dbReference type="AlphaFoldDB" id="A0A3D8M5E7"/>
<dbReference type="EMBL" id="QRHA01000008">
    <property type="protein sequence ID" value="RDV24810.1"/>
    <property type="molecule type" value="Genomic_DNA"/>
</dbReference>
<name>A0A3D8M5E7_9ALTE</name>
<evidence type="ECO:0000259" key="1">
    <source>
        <dbReference type="Pfam" id="PF13474"/>
    </source>
</evidence>
<dbReference type="InterPro" id="IPR032710">
    <property type="entry name" value="NTF2-like_dom_sf"/>
</dbReference>
<evidence type="ECO:0000313" key="2">
    <source>
        <dbReference type="EMBL" id="RDV24810.1"/>
    </source>
</evidence>
<dbReference type="SUPFAM" id="SSF54427">
    <property type="entry name" value="NTF2-like"/>
    <property type="match status" value="1"/>
</dbReference>
<dbReference type="OrthoDB" id="271716at2"/>
<accession>A0A3D8M5E7</accession>
<sequence length="156" mass="17641">MRIITILLLILGGFAHASERERVGETLDKLHQYAAQADWHRYFDLYHPDATFIGTDASETWTIGEFKSYAKPVFNNGKGWTYEPQNRHIYFSPDGKVAWFDEMLSNASYGVTRGTGVLTLEEGAWKIRQYHLTIPIPNTLATDIAADIKAFSASKP</sequence>
<organism evidence="2 3">
    <name type="scientific">Alteromonas aestuariivivens</name>
    <dbReference type="NCBI Taxonomy" id="1938339"/>
    <lineage>
        <taxon>Bacteria</taxon>
        <taxon>Pseudomonadati</taxon>
        <taxon>Pseudomonadota</taxon>
        <taxon>Gammaproteobacteria</taxon>
        <taxon>Alteromonadales</taxon>
        <taxon>Alteromonadaceae</taxon>
        <taxon>Alteromonas/Salinimonas group</taxon>
        <taxon>Alteromonas</taxon>
    </lineage>
</organism>
<comment type="caution">
    <text evidence="2">The sequence shown here is derived from an EMBL/GenBank/DDBJ whole genome shotgun (WGS) entry which is preliminary data.</text>
</comment>
<feature type="domain" description="SnoaL-like" evidence="1">
    <location>
        <begin position="25"/>
        <end position="137"/>
    </location>
</feature>
<dbReference type="Pfam" id="PF13474">
    <property type="entry name" value="SnoaL_3"/>
    <property type="match status" value="1"/>
</dbReference>
<keyword evidence="3" id="KW-1185">Reference proteome</keyword>
<dbReference type="RefSeq" id="WP_115593681.1">
    <property type="nucleotide sequence ID" value="NZ_QRHA01000008.1"/>
</dbReference>
<gene>
    <name evidence="2" type="ORF">DXV75_12065</name>
</gene>
<dbReference type="Proteomes" id="UP000256561">
    <property type="component" value="Unassembled WGS sequence"/>
</dbReference>
<dbReference type="Gene3D" id="3.10.450.50">
    <property type="match status" value="1"/>
</dbReference>
<proteinExistence type="predicted"/>